<protein>
    <submittedName>
        <fullName evidence="4">GNAT family N-acetyltransferase</fullName>
    </submittedName>
</protein>
<evidence type="ECO:0000256" key="2">
    <source>
        <dbReference type="ARBA" id="ARBA00023315"/>
    </source>
</evidence>
<dbReference type="EMBL" id="CP133592">
    <property type="protein sequence ID" value="WMW25435.1"/>
    <property type="molecule type" value="Genomic_DNA"/>
</dbReference>
<feature type="domain" description="N-acetyltransferase" evidence="3">
    <location>
        <begin position="18"/>
        <end position="158"/>
    </location>
</feature>
<dbReference type="RefSeq" id="WP_309311238.1">
    <property type="nucleotide sequence ID" value="NZ_CP133592.1"/>
</dbReference>
<keyword evidence="2" id="KW-0012">Acyltransferase</keyword>
<dbReference type="AlphaFoldDB" id="A0AA51YJD0"/>
<gene>
    <name evidence="4" type="ORF">RE474_01560</name>
</gene>
<keyword evidence="1" id="KW-0808">Transferase</keyword>
<dbReference type="Pfam" id="PF00583">
    <property type="entry name" value="Acetyltransf_1"/>
    <property type="match status" value="1"/>
</dbReference>
<dbReference type="PROSITE" id="PS51186">
    <property type="entry name" value="GNAT"/>
    <property type="match status" value="1"/>
</dbReference>
<evidence type="ECO:0000313" key="5">
    <source>
        <dbReference type="Proteomes" id="UP001182908"/>
    </source>
</evidence>
<dbReference type="InterPro" id="IPR000182">
    <property type="entry name" value="GNAT_dom"/>
</dbReference>
<dbReference type="GO" id="GO:0016747">
    <property type="term" value="F:acyltransferase activity, transferring groups other than amino-acyl groups"/>
    <property type="evidence" value="ECO:0007669"/>
    <property type="project" value="InterPro"/>
</dbReference>
<accession>A0AA51YJD0</accession>
<keyword evidence="5" id="KW-1185">Reference proteome</keyword>
<reference evidence="4 5" key="1">
    <citation type="submission" date="2023-08" db="EMBL/GenBank/DDBJ databases">
        <title>Methanolobus mangrovi sp. nov. and Methanolobus sediminis sp. nov, two novel methylotrophic methanogens isolated from mangrove sediments in China.</title>
        <authorList>
            <person name="Zhou J."/>
        </authorList>
    </citation>
    <scope>NUCLEOTIDE SEQUENCE [LARGE SCALE GENOMIC DNA]</scope>
    <source>
        <strain evidence="4 5">FTZ6</strain>
    </source>
</reference>
<dbReference type="Proteomes" id="UP001182908">
    <property type="component" value="Chromosome"/>
</dbReference>
<dbReference type="GeneID" id="84231363"/>
<dbReference type="InterPro" id="IPR016181">
    <property type="entry name" value="Acyl_CoA_acyltransferase"/>
</dbReference>
<evidence type="ECO:0000256" key="1">
    <source>
        <dbReference type="ARBA" id="ARBA00022679"/>
    </source>
</evidence>
<organism evidence="4 5">
    <name type="scientific">Methanolobus sediminis</name>
    <dbReference type="NCBI Taxonomy" id="3072978"/>
    <lineage>
        <taxon>Archaea</taxon>
        <taxon>Methanobacteriati</taxon>
        <taxon>Methanobacteriota</taxon>
        <taxon>Stenosarchaea group</taxon>
        <taxon>Methanomicrobia</taxon>
        <taxon>Methanosarcinales</taxon>
        <taxon>Methanosarcinaceae</taxon>
        <taxon>Methanolobus</taxon>
    </lineage>
</organism>
<sequence>MEIYSEQSTNNKSADDMLCIETLSPNTIVNYMENICLIDSSSDFELEEWNIYNFLHDLPEKWKLSKFAFYKKQLIGYVICSKKNENNVHIHRFIVLKNNQNLGIGSKLLMHIIKTVPDGTCITLKVKKKNLKAITFYEKKGFVKFAEEDVNYLYKKIV</sequence>
<evidence type="ECO:0000259" key="3">
    <source>
        <dbReference type="PROSITE" id="PS51186"/>
    </source>
</evidence>
<proteinExistence type="predicted"/>
<dbReference type="PANTHER" id="PTHR43800:SF1">
    <property type="entry name" value="PEPTIDYL-LYSINE N-ACETYLTRANSFERASE YJAB"/>
    <property type="match status" value="1"/>
</dbReference>
<dbReference type="Gene3D" id="3.40.630.30">
    <property type="match status" value="1"/>
</dbReference>
<dbReference type="PANTHER" id="PTHR43800">
    <property type="entry name" value="PEPTIDYL-LYSINE N-ACETYLTRANSFERASE YJAB"/>
    <property type="match status" value="1"/>
</dbReference>
<name>A0AA51YJD0_9EURY</name>
<dbReference type="CDD" id="cd04301">
    <property type="entry name" value="NAT_SF"/>
    <property type="match status" value="1"/>
</dbReference>
<dbReference type="KEGG" id="mseb:RE474_01560"/>
<dbReference type="SUPFAM" id="SSF55729">
    <property type="entry name" value="Acyl-CoA N-acyltransferases (Nat)"/>
    <property type="match status" value="1"/>
</dbReference>
<evidence type="ECO:0000313" key="4">
    <source>
        <dbReference type="EMBL" id="WMW25435.1"/>
    </source>
</evidence>